<dbReference type="AlphaFoldDB" id="A0A8X8LF41"/>
<proteinExistence type="predicted"/>
<accession>A0A8X8LF41</accession>
<comment type="caution">
    <text evidence="2">The sequence shown here is derived from an EMBL/GenBank/DDBJ whole genome shotgun (WGS) entry which is preliminary data.</text>
</comment>
<feature type="transmembrane region" description="Helical" evidence="1">
    <location>
        <begin position="7"/>
        <end position="28"/>
    </location>
</feature>
<evidence type="ECO:0000313" key="3">
    <source>
        <dbReference type="Proteomes" id="UP000198711"/>
    </source>
</evidence>
<dbReference type="RefSeq" id="WP_092726455.1">
    <property type="nucleotide sequence ID" value="NZ_FNNO01000018.1"/>
</dbReference>
<evidence type="ECO:0000256" key="1">
    <source>
        <dbReference type="SAM" id="Phobius"/>
    </source>
</evidence>
<sequence length="65" mass="7543">MKTHIDWFKAIVLLAVLIFLTDMNLAWYKHPMNNIPVLKYSIIALSTLLFVMIVLNVIGKKKTKK</sequence>
<dbReference type="Proteomes" id="UP000198711">
    <property type="component" value="Unassembled WGS sequence"/>
</dbReference>
<name>A0A8X8LF41_9BACT</name>
<protein>
    <submittedName>
        <fullName evidence="2">Uncharacterized protein</fullName>
    </submittedName>
</protein>
<keyword evidence="1" id="KW-0472">Membrane</keyword>
<feature type="transmembrane region" description="Helical" evidence="1">
    <location>
        <begin position="40"/>
        <end position="59"/>
    </location>
</feature>
<dbReference type="EMBL" id="FNNO01000018">
    <property type="protein sequence ID" value="SDX50925.1"/>
    <property type="molecule type" value="Genomic_DNA"/>
</dbReference>
<gene>
    <name evidence="2" type="ORF">SAMN05444410_11833</name>
</gene>
<organism evidence="2 3">
    <name type="scientific">Hydrobacter penzbergensis</name>
    <dbReference type="NCBI Taxonomy" id="1235997"/>
    <lineage>
        <taxon>Bacteria</taxon>
        <taxon>Pseudomonadati</taxon>
        <taxon>Bacteroidota</taxon>
        <taxon>Chitinophagia</taxon>
        <taxon>Chitinophagales</taxon>
        <taxon>Chitinophagaceae</taxon>
        <taxon>Hydrobacter</taxon>
    </lineage>
</organism>
<reference evidence="2 3" key="1">
    <citation type="submission" date="2016-10" db="EMBL/GenBank/DDBJ databases">
        <authorList>
            <person name="Varghese N."/>
            <person name="Submissions S."/>
        </authorList>
    </citation>
    <scope>NUCLEOTIDE SEQUENCE [LARGE SCALE GENOMIC DNA]</scope>
    <source>
        <strain evidence="2 3">DSM 25353</strain>
    </source>
</reference>
<evidence type="ECO:0000313" key="2">
    <source>
        <dbReference type="EMBL" id="SDX50925.1"/>
    </source>
</evidence>
<keyword evidence="1" id="KW-0812">Transmembrane</keyword>
<keyword evidence="3" id="KW-1185">Reference proteome</keyword>
<keyword evidence="1" id="KW-1133">Transmembrane helix</keyword>